<proteinExistence type="predicted"/>
<sequence>MPTALIFGVLASAVAVYAYSLWRQHASNPRNLPYPPGPGPHFLLGNLHDLPAKGNRWLEYQRLSETYGSDVIHLTVLGTHILSINSQQAANDLLEKRSAIYSDRPRMPMLKELIGWDWNLVVMSYSEGFAAHRRLVQQSFQPNVVAKLHRPVMQREVLTLLHNLLNSPENFMSHLKTMAGAIIMMVTYGYQIDLEDDPFVRLAEDVRDRDERFSAGNLVDVLPILKFVPSWFPGAAFKREALYSRQLAAQMRDAPYLMVKKRLAVGTALPSMIGSLIEEKFSNESTITDDLIKNCGGVVYSAGADTTVAALANFFLAMTLYPSVQDCAQRELDETIGRDRLPDFDDRARLPSLDCLVKEVLRWKPVAALGVPHCTTADDEYRGMFIPKGTIVLANIYAMLHDESVYKDPDAFSPERFKRRSDGSGIAPDPASASFGFGRRICPGRFFATDSLWIAIANILHVFRLSKAMDSRGRVIEPDVTWSSGLVSMPSHFPCGVEPRFIGAEGLLLETAG</sequence>
<protein>
    <submittedName>
        <fullName evidence="1">Cytochrome P450</fullName>
    </submittedName>
</protein>
<organism evidence="1 2">
    <name type="scientific">Artomyces pyxidatus</name>
    <dbReference type="NCBI Taxonomy" id="48021"/>
    <lineage>
        <taxon>Eukaryota</taxon>
        <taxon>Fungi</taxon>
        <taxon>Dikarya</taxon>
        <taxon>Basidiomycota</taxon>
        <taxon>Agaricomycotina</taxon>
        <taxon>Agaricomycetes</taxon>
        <taxon>Russulales</taxon>
        <taxon>Auriscalpiaceae</taxon>
        <taxon>Artomyces</taxon>
    </lineage>
</organism>
<dbReference type="Proteomes" id="UP000814140">
    <property type="component" value="Unassembled WGS sequence"/>
</dbReference>
<dbReference type="EMBL" id="MU277211">
    <property type="protein sequence ID" value="KAI0061727.1"/>
    <property type="molecule type" value="Genomic_DNA"/>
</dbReference>
<name>A0ACB8SZV7_9AGAM</name>
<accession>A0ACB8SZV7</accession>
<evidence type="ECO:0000313" key="1">
    <source>
        <dbReference type="EMBL" id="KAI0061727.1"/>
    </source>
</evidence>
<comment type="caution">
    <text evidence="1">The sequence shown here is derived from an EMBL/GenBank/DDBJ whole genome shotgun (WGS) entry which is preliminary data.</text>
</comment>
<reference evidence="1" key="2">
    <citation type="journal article" date="2022" name="New Phytol.">
        <title>Evolutionary transition to the ectomycorrhizal habit in the genomes of a hyperdiverse lineage of mushroom-forming fungi.</title>
        <authorList>
            <person name="Looney B."/>
            <person name="Miyauchi S."/>
            <person name="Morin E."/>
            <person name="Drula E."/>
            <person name="Courty P.E."/>
            <person name="Kohler A."/>
            <person name="Kuo A."/>
            <person name="LaButti K."/>
            <person name="Pangilinan J."/>
            <person name="Lipzen A."/>
            <person name="Riley R."/>
            <person name="Andreopoulos W."/>
            <person name="He G."/>
            <person name="Johnson J."/>
            <person name="Nolan M."/>
            <person name="Tritt A."/>
            <person name="Barry K.W."/>
            <person name="Grigoriev I.V."/>
            <person name="Nagy L.G."/>
            <person name="Hibbett D."/>
            <person name="Henrissat B."/>
            <person name="Matheny P.B."/>
            <person name="Labbe J."/>
            <person name="Martin F.M."/>
        </authorList>
    </citation>
    <scope>NUCLEOTIDE SEQUENCE</scope>
    <source>
        <strain evidence="1">HHB10654</strain>
    </source>
</reference>
<gene>
    <name evidence="1" type="ORF">BV25DRAFT_744064</name>
</gene>
<keyword evidence="2" id="KW-1185">Reference proteome</keyword>
<evidence type="ECO:0000313" key="2">
    <source>
        <dbReference type="Proteomes" id="UP000814140"/>
    </source>
</evidence>
<reference evidence="1" key="1">
    <citation type="submission" date="2021-03" db="EMBL/GenBank/DDBJ databases">
        <authorList>
            <consortium name="DOE Joint Genome Institute"/>
            <person name="Ahrendt S."/>
            <person name="Looney B.P."/>
            <person name="Miyauchi S."/>
            <person name="Morin E."/>
            <person name="Drula E."/>
            <person name="Courty P.E."/>
            <person name="Chicoki N."/>
            <person name="Fauchery L."/>
            <person name="Kohler A."/>
            <person name="Kuo A."/>
            <person name="Labutti K."/>
            <person name="Pangilinan J."/>
            <person name="Lipzen A."/>
            <person name="Riley R."/>
            <person name="Andreopoulos W."/>
            <person name="He G."/>
            <person name="Johnson J."/>
            <person name="Barry K.W."/>
            <person name="Grigoriev I.V."/>
            <person name="Nagy L."/>
            <person name="Hibbett D."/>
            <person name="Henrissat B."/>
            <person name="Matheny P.B."/>
            <person name="Labbe J."/>
            <person name="Martin F."/>
        </authorList>
    </citation>
    <scope>NUCLEOTIDE SEQUENCE</scope>
    <source>
        <strain evidence="1">HHB10654</strain>
    </source>
</reference>